<proteinExistence type="predicted"/>
<evidence type="ECO:0000313" key="2">
    <source>
        <dbReference type="Proteomes" id="UP000294963"/>
    </source>
</evidence>
<organism evidence="1 2">
    <name type="scientific">Acinetobacter calcoaceticus</name>
    <dbReference type="NCBI Taxonomy" id="471"/>
    <lineage>
        <taxon>Bacteria</taxon>
        <taxon>Pseudomonadati</taxon>
        <taxon>Pseudomonadota</taxon>
        <taxon>Gammaproteobacteria</taxon>
        <taxon>Moraxellales</taxon>
        <taxon>Moraxellaceae</taxon>
        <taxon>Acinetobacter</taxon>
        <taxon>Acinetobacter calcoaceticus/baumannii complex</taxon>
    </lineage>
</organism>
<gene>
    <name evidence="1" type="ORF">EC844_10576</name>
</gene>
<sequence length="105" mass="11698">MKNILCFSILFLIACAPRPERPITQAEIGEEWPLLVDEGVLRCEETGKIIFRTAGKDYAVNGLAMNDFPSILNITQNIKGSMGEYKRSLDPIIKAGAKLCKNRPM</sequence>
<dbReference type="Proteomes" id="UP000294963">
    <property type="component" value="Unassembled WGS sequence"/>
</dbReference>
<accession>A0A4R1Y7T9</accession>
<dbReference type="EMBL" id="SLVJ01000005">
    <property type="protein sequence ID" value="TCM68373.1"/>
    <property type="molecule type" value="Genomic_DNA"/>
</dbReference>
<name>A0A4R1Y7T9_ACICA</name>
<dbReference type="Pfam" id="PF10709">
    <property type="entry name" value="DUF2511"/>
    <property type="match status" value="1"/>
</dbReference>
<comment type="caution">
    <text evidence="1">The sequence shown here is derived from an EMBL/GenBank/DDBJ whole genome shotgun (WGS) entry which is preliminary data.</text>
</comment>
<reference evidence="1 2" key="1">
    <citation type="submission" date="2019-03" db="EMBL/GenBank/DDBJ databases">
        <title>Genomic analyses of the natural microbiome of Caenorhabditis elegans.</title>
        <authorList>
            <person name="Samuel B."/>
        </authorList>
    </citation>
    <scope>NUCLEOTIDE SEQUENCE [LARGE SCALE GENOMIC DNA]</scope>
    <source>
        <strain evidence="1 2">JUb89</strain>
    </source>
</reference>
<evidence type="ECO:0000313" key="1">
    <source>
        <dbReference type="EMBL" id="TCM68373.1"/>
    </source>
</evidence>
<protein>
    <submittedName>
        <fullName evidence="1">Uncharacterized protein DUF2511</fullName>
    </submittedName>
</protein>
<dbReference type="AlphaFoldDB" id="A0A4R1Y7T9"/>
<dbReference type="InterPro" id="IPR019648">
    <property type="entry name" value="YebY"/>
</dbReference>
<dbReference type="PROSITE" id="PS51257">
    <property type="entry name" value="PROKAR_LIPOPROTEIN"/>
    <property type="match status" value="1"/>
</dbReference>
<keyword evidence="2" id="KW-1185">Reference proteome</keyword>
<dbReference type="OrthoDB" id="6712222at2"/>